<comment type="subcellular location">
    <subcellularLocation>
        <location evidence="1">Nucleus</location>
    </subcellularLocation>
</comment>
<evidence type="ECO:0000256" key="2">
    <source>
        <dbReference type="ARBA" id="ARBA00022694"/>
    </source>
</evidence>
<evidence type="ECO:0000259" key="6">
    <source>
        <dbReference type="Pfam" id="PF22770"/>
    </source>
</evidence>
<reference evidence="7" key="2">
    <citation type="journal article" date="2007" name="Science">
        <title>Draft genome sequence of the sexually transmitted pathogen Trichomonas vaginalis.</title>
        <authorList>
            <person name="Carlton J.M."/>
            <person name="Hirt R.P."/>
            <person name="Silva J.C."/>
            <person name="Delcher A.L."/>
            <person name="Schatz M."/>
            <person name="Zhao Q."/>
            <person name="Wortman J.R."/>
            <person name="Bidwell S.L."/>
            <person name="Alsmark U.C.M."/>
            <person name="Besteiro S."/>
            <person name="Sicheritz-Ponten T."/>
            <person name="Noel C.J."/>
            <person name="Dacks J.B."/>
            <person name="Foster P.G."/>
            <person name="Simillion C."/>
            <person name="Van de Peer Y."/>
            <person name="Miranda-Saavedra D."/>
            <person name="Barton G.J."/>
            <person name="Westrop G.D."/>
            <person name="Mueller S."/>
            <person name="Dessi D."/>
            <person name="Fiori P.L."/>
            <person name="Ren Q."/>
            <person name="Paulsen I."/>
            <person name="Zhang H."/>
            <person name="Bastida-Corcuera F.D."/>
            <person name="Simoes-Barbosa A."/>
            <person name="Brown M.T."/>
            <person name="Hayes R.D."/>
            <person name="Mukherjee M."/>
            <person name="Okumura C.Y."/>
            <person name="Schneider R."/>
            <person name="Smith A.J."/>
            <person name="Vanacova S."/>
            <person name="Villalvazo M."/>
            <person name="Haas B.J."/>
            <person name="Pertea M."/>
            <person name="Feldblyum T.V."/>
            <person name="Utterback T.R."/>
            <person name="Shu C.L."/>
            <person name="Osoegawa K."/>
            <person name="de Jong P.J."/>
            <person name="Hrdy I."/>
            <person name="Horvathova L."/>
            <person name="Zubacova Z."/>
            <person name="Dolezal P."/>
            <person name="Malik S.B."/>
            <person name="Logsdon J.M. Jr."/>
            <person name="Henze K."/>
            <person name="Gupta A."/>
            <person name="Wang C.C."/>
            <person name="Dunne R.L."/>
            <person name="Upcroft J.A."/>
            <person name="Upcroft P."/>
            <person name="White O."/>
            <person name="Salzberg S.L."/>
            <person name="Tang P."/>
            <person name="Chiu C.-H."/>
            <person name="Lee Y.-S."/>
            <person name="Embley T.M."/>
            <person name="Coombs G.H."/>
            <person name="Mottram J.C."/>
            <person name="Tachezy J."/>
            <person name="Fraser-Liggett C.M."/>
            <person name="Johnson P.J."/>
        </authorList>
    </citation>
    <scope>NUCLEOTIDE SEQUENCE [LARGE SCALE GENOMIC DNA]</scope>
    <source>
        <strain evidence="7">G3</strain>
    </source>
</reference>
<protein>
    <submittedName>
        <fullName evidence="7">Ribonucleases P/MRP protein subunit POP1 containing protein</fullName>
    </submittedName>
</protein>
<keyword evidence="2" id="KW-0819">tRNA processing</keyword>
<evidence type="ECO:0000259" key="4">
    <source>
        <dbReference type="Pfam" id="PF06978"/>
    </source>
</evidence>
<dbReference type="VEuPathDB" id="TrichDB:TVAG_206740"/>
<dbReference type="InParanoid" id="A2EY53"/>
<dbReference type="Pfam" id="PF08170">
    <property type="entry name" value="POPLD"/>
    <property type="match status" value="1"/>
</dbReference>
<dbReference type="SMR" id="A2EY53"/>
<dbReference type="OMA" id="IFRNGYR"/>
<evidence type="ECO:0000259" key="5">
    <source>
        <dbReference type="Pfam" id="PF08170"/>
    </source>
</evidence>
<dbReference type="FunCoup" id="A2EY53">
    <property type="interactions" value="419"/>
</dbReference>
<dbReference type="PANTHER" id="PTHR22731">
    <property type="entry name" value="RIBONUCLEASES P/MRP PROTEIN SUBUNIT POP1"/>
    <property type="match status" value="1"/>
</dbReference>
<dbReference type="OrthoDB" id="442863at2759"/>
<reference evidence="7" key="1">
    <citation type="submission" date="2006-10" db="EMBL/GenBank/DDBJ databases">
        <authorList>
            <person name="Amadeo P."/>
            <person name="Zhao Q."/>
            <person name="Wortman J."/>
            <person name="Fraser-Liggett C."/>
            <person name="Carlton J."/>
        </authorList>
    </citation>
    <scope>NUCLEOTIDE SEQUENCE</scope>
    <source>
        <strain evidence="7">G3</strain>
    </source>
</reference>
<dbReference type="PANTHER" id="PTHR22731:SF3">
    <property type="entry name" value="RIBONUCLEASES P_MRP PROTEIN SUBUNIT POP1"/>
    <property type="match status" value="1"/>
</dbReference>
<dbReference type="Proteomes" id="UP000001542">
    <property type="component" value="Unassembled WGS sequence"/>
</dbReference>
<name>A2EY53_TRIV3</name>
<dbReference type="eggNOG" id="KOG3322">
    <property type="taxonomic scope" value="Eukaryota"/>
</dbReference>
<dbReference type="Pfam" id="PF06978">
    <property type="entry name" value="POP1_N"/>
    <property type="match status" value="2"/>
</dbReference>
<dbReference type="EMBL" id="DS113537">
    <property type="protein sequence ID" value="EAY02399.1"/>
    <property type="molecule type" value="Genomic_DNA"/>
</dbReference>
<keyword evidence="8" id="KW-1185">Reference proteome</keyword>
<dbReference type="RefSeq" id="XP_001314679.1">
    <property type="nucleotide sequence ID" value="XM_001314647.1"/>
</dbReference>
<proteinExistence type="predicted"/>
<organism evidence="7 8">
    <name type="scientific">Trichomonas vaginalis (strain ATCC PRA-98 / G3)</name>
    <dbReference type="NCBI Taxonomy" id="412133"/>
    <lineage>
        <taxon>Eukaryota</taxon>
        <taxon>Metamonada</taxon>
        <taxon>Parabasalia</taxon>
        <taxon>Trichomonadida</taxon>
        <taxon>Trichomonadidae</taxon>
        <taxon>Trichomonas</taxon>
    </lineage>
</organism>
<dbReference type="SUPFAM" id="SSF103025">
    <property type="entry name" value="Folate-binding domain"/>
    <property type="match status" value="1"/>
</dbReference>
<evidence type="ECO:0000313" key="7">
    <source>
        <dbReference type="EMBL" id="EAY02399.1"/>
    </source>
</evidence>
<evidence type="ECO:0000256" key="1">
    <source>
        <dbReference type="ARBA" id="ARBA00004123"/>
    </source>
</evidence>
<feature type="domain" description="POP1 C-terminal" evidence="6">
    <location>
        <begin position="518"/>
        <end position="587"/>
    </location>
</feature>
<feature type="domain" description="POPLD" evidence="5">
    <location>
        <begin position="382"/>
        <end position="471"/>
    </location>
</feature>
<dbReference type="GO" id="GO:0005655">
    <property type="term" value="C:nucleolar ribonuclease P complex"/>
    <property type="evidence" value="ECO:0000318"/>
    <property type="project" value="GO_Central"/>
</dbReference>
<evidence type="ECO:0000313" key="8">
    <source>
        <dbReference type="Proteomes" id="UP000001542"/>
    </source>
</evidence>
<keyword evidence="3" id="KW-0539">Nucleus</keyword>
<dbReference type="Pfam" id="PF22770">
    <property type="entry name" value="POP1_C"/>
    <property type="match status" value="1"/>
</dbReference>
<dbReference type="InterPro" id="IPR039182">
    <property type="entry name" value="Pop1"/>
</dbReference>
<dbReference type="STRING" id="5722.A2EY53"/>
<feature type="domain" description="Pop1 N-terminal" evidence="4">
    <location>
        <begin position="95"/>
        <end position="162"/>
    </location>
</feature>
<evidence type="ECO:0000256" key="3">
    <source>
        <dbReference type="ARBA" id="ARBA00023242"/>
    </source>
</evidence>
<dbReference type="AlphaFoldDB" id="A2EY53"/>
<dbReference type="GO" id="GO:0008033">
    <property type="term" value="P:tRNA processing"/>
    <property type="evidence" value="ECO:0000318"/>
    <property type="project" value="GO_Central"/>
</dbReference>
<dbReference type="KEGG" id="tva:4760236"/>
<dbReference type="InterPro" id="IPR055079">
    <property type="entry name" value="POP1_C"/>
</dbReference>
<accession>A2EY53</accession>
<dbReference type="GO" id="GO:0000172">
    <property type="term" value="C:ribonuclease MRP complex"/>
    <property type="evidence" value="ECO:0000318"/>
    <property type="project" value="GO_Central"/>
</dbReference>
<gene>
    <name evidence="7" type="ORF">TVAG_206740</name>
</gene>
<sequence length="590" mass="66621">MGDSPDVKVADLAKRCDPAISEMIKNMENSKPGHKRVFQKLPNHLRRRAMSYDIKKVPKKMRKSVEEQVAGAAQAKARNKPSGRDPNQFRAHGRELCKHRNEKHKWLETHLWHAKRFHIKDLWGWKIPYSPTMKGTRSMIRQTSETSTLRDISYTNIIDIKGSLETINERLQSMVAPDTYIEPSLRSLFELDLYPPNKYPECAIGPAQFYRISGDHLWCICHPLLTSVIISSLEGLQVRSLEGEINIFELFGPKSTENILKALPPNKENSEQLVNTLYSLKGPGTVPPGFSISYISSDPRSVPSEYTREVTGTPVDIFSQPDLVQSLSDSSLFNGCSECPIPSNQNFNAERAKLLFPSADGPTGRLPLILIQRVTFSKFGSSWIMILPFGTGAAAWRSLVKTGARAIGLEESRLIELESNKFAFPQSRPETEEGFKEWTREMLELTKENNSKPPGKRIDLSFFEFPTPFYLTKEPIDDAFARVKIVCCRRGSPSRFAILYVPEKEDIESIGKVIELKGERKRIGVVSDGRNSLLAGKGKGIGFVNSLSFEELPSSFDLSINVEKPKNGARLAMMKEQGSQFYHHVWLYLI</sequence>
<dbReference type="InterPro" id="IPR009723">
    <property type="entry name" value="Pop1_N"/>
</dbReference>
<dbReference type="InterPro" id="IPR012590">
    <property type="entry name" value="POPLD_dom"/>
</dbReference>
<feature type="domain" description="Pop1 N-terminal" evidence="4">
    <location>
        <begin position="20"/>
        <end position="81"/>
    </location>
</feature>
<dbReference type="GO" id="GO:0001682">
    <property type="term" value="P:tRNA 5'-leader removal"/>
    <property type="evidence" value="ECO:0007669"/>
    <property type="project" value="InterPro"/>
</dbReference>
<dbReference type="VEuPathDB" id="TrichDB:TVAGG3_0413520"/>